<dbReference type="Pfam" id="PF08837">
    <property type="entry name" value="DUF1810"/>
    <property type="match status" value="1"/>
</dbReference>
<dbReference type="OrthoDB" id="9801870at2"/>
<dbReference type="AlphaFoldDB" id="A0A1H2MVN6"/>
<dbReference type="RefSeq" id="WP_084378718.1">
    <property type="nucleotide sequence ID" value="NZ_LS483433.1"/>
</dbReference>
<sequence>MHDTFNLSRFVDAQHPVFSRVMDELRAGRKESHWVWFIFPQARGLGRSEIADRFAISGVAEARAYLQHDLLGPRLDECVKTVLQHRGMSAEQIFGSPDDLKFRSCLTLFISVQAESPLYQQALDQFYAGEPDRQTLLLLGRSA</sequence>
<gene>
    <name evidence="1" type="ORF">SAMN05216202_2462</name>
</gene>
<protein>
    <submittedName>
        <fullName evidence="1">Uncharacterized protein, DUF1810 family</fullName>
    </submittedName>
</protein>
<dbReference type="Gene3D" id="1.25.40.380">
    <property type="entry name" value="Protein of unknown function DUF1810"/>
    <property type="match status" value="1"/>
</dbReference>
<dbReference type="SUPFAM" id="SSF140736">
    <property type="entry name" value="Rv1873-like"/>
    <property type="match status" value="1"/>
</dbReference>
<dbReference type="Proteomes" id="UP000198600">
    <property type="component" value="Chromosome I"/>
</dbReference>
<dbReference type="PIRSF" id="PIRSF008546">
    <property type="entry name" value="UCP008546"/>
    <property type="match status" value="1"/>
</dbReference>
<evidence type="ECO:0000313" key="1">
    <source>
        <dbReference type="EMBL" id="SDU97174.1"/>
    </source>
</evidence>
<dbReference type="EMBL" id="LT629802">
    <property type="protein sequence ID" value="SDU97174.1"/>
    <property type="molecule type" value="Genomic_DNA"/>
</dbReference>
<accession>A0A1H2MVN6</accession>
<dbReference type="InterPro" id="IPR014937">
    <property type="entry name" value="DUF1810"/>
</dbReference>
<organism evidence="1 2">
    <name type="scientific">Pseudomonas mucidolens</name>
    <dbReference type="NCBI Taxonomy" id="46679"/>
    <lineage>
        <taxon>Bacteria</taxon>
        <taxon>Pseudomonadati</taxon>
        <taxon>Pseudomonadota</taxon>
        <taxon>Gammaproteobacteria</taxon>
        <taxon>Pseudomonadales</taxon>
        <taxon>Pseudomonadaceae</taxon>
        <taxon>Pseudomonas</taxon>
    </lineage>
</organism>
<dbReference type="STRING" id="46679.SAMN05216202_2462"/>
<name>A0A1H2MVN6_9PSED</name>
<keyword evidence="2" id="KW-1185">Reference proteome</keyword>
<proteinExistence type="predicted"/>
<dbReference type="InterPro" id="IPR036287">
    <property type="entry name" value="Rv1873-like_sf"/>
</dbReference>
<evidence type="ECO:0000313" key="2">
    <source>
        <dbReference type="Proteomes" id="UP000198600"/>
    </source>
</evidence>
<reference evidence="2" key="1">
    <citation type="submission" date="2016-10" db="EMBL/GenBank/DDBJ databases">
        <authorList>
            <person name="Varghese N."/>
            <person name="Submissions S."/>
        </authorList>
    </citation>
    <scope>NUCLEOTIDE SEQUENCE [LARGE SCALE GENOMIC DNA]</scope>
    <source>
        <strain evidence="2">LMG 2223</strain>
    </source>
</reference>